<evidence type="ECO:0000313" key="3">
    <source>
        <dbReference type="Proteomes" id="UP000217918"/>
    </source>
</evidence>
<organism evidence="2 3">
    <name type="scientific">Levilactobacillus brevis</name>
    <name type="common">Lactobacillus brevis</name>
    <dbReference type="NCBI Taxonomy" id="1580"/>
    <lineage>
        <taxon>Bacteria</taxon>
        <taxon>Bacillati</taxon>
        <taxon>Bacillota</taxon>
        <taxon>Bacilli</taxon>
        <taxon>Lactobacillales</taxon>
        <taxon>Lactobacillaceae</taxon>
        <taxon>Levilactobacillus</taxon>
    </lineage>
</organism>
<dbReference type="AlphaFoldDB" id="A0A2A3TZ18"/>
<proteinExistence type="predicted"/>
<protein>
    <submittedName>
        <fullName evidence="2">Iron-sulfur cluster biosynthesis family protein</fullName>
    </submittedName>
</protein>
<gene>
    <name evidence="2" type="ORF">CNR29_10220</name>
</gene>
<feature type="domain" description="Core" evidence="1">
    <location>
        <begin position="3"/>
        <end position="112"/>
    </location>
</feature>
<sequence>MPEITLTPDFYHYLQQKHLTDHNLILLVDDGGGKYSLQGGACSIGTNFSIIDVDEPDADYPILLTNAQGVRLWTSNYDLVFCGTGLKLDYRHRSIAITDDAHMMLDGTVQLVKGADVLAAFQAGVKLSNGGC</sequence>
<dbReference type="RefSeq" id="WP_021741273.1">
    <property type="nucleotide sequence ID" value="NZ_CBCRTO010000003.1"/>
</dbReference>
<evidence type="ECO:0000313" key="2">
    <source>
        <dbReference type="EMBL" id="PBQ24364.1"/>
    </source>
</evidence>
<dbReference type="InterPro" id="IPR035903">
    <property type="entry name" value="HesB-like_dom_sf"/>
</dbReference>
<dbReference type="GeneID" id="56993615"/>
<dbReference type="Pfam" id="PF01521">
    <property type="entry name" value="Fe-S_biosyn"/>
    <property type="match status" value="1"/>
</dbReference>
<dbReference type="Gene3D" id="2.60.300.12">
    <property type="entry name" value="HesB-like domain"/>
    <property type="match status" value="1"/>
</dbReference>
<accession>A0A2A3TZ18</accession>
<comment type="caution">
    <text evidence="2">The sequence shown here is derived from an EMBL/GenBank/DDBJ whole genome shotgun (WGS) entry which is preliminary data.</text>
</comment>
<reference evidence="2 3" key="1">
    <citation type="submission" date="2017-09" db="EMBL/GenBank/DDBJ databases">
        <title>Genome sequence of Lactobacillus brevis D7.</title>
        <authorList>
            <person name="Kwon M.-S."/>
            <person name="Lim S.K."/>
            <person name="Choi H.-J."/>
        </authorList>
    </citation>
    <scope>NUCLEOTIDE SEQUENCE [LARGE SCALE GENOMIC DNA]</scope>
    <source>
        <strain evidence="2 3">D7</strain>
    </source>
</reference>
<dbReference type="InterPro" id="IPR000361">
    <property type="entry name" value="ATAP_core_dom"/>
</dbReference>
<dbReference type="EMBL" id="NVYO01000001">
    <property type="protein sequence ID" value="PBQ24364.1"/>
    <property type="molecule type" value="Genomic_DNA"/>
</dbReference>
<name>A0A2A3TZ18_LEVBR</name>
<dbReference type="SUPFAM" id="SSF89360">
    <property type="entry name" value="HesB-like domain"/>
    <property type="match status" value="1"/>
</dbReference>
<dbReference type="Proteomes" id="UP000217918">
    <property type="component" value="Unassembled WGS sequence"/>
</dbReference>
<evidence type="ECO:0000259" key="1">
    <source>
        <dbReference type="Pfam" id="PF01521"/>
    </source>
</evidence>